<dbReference type="Proteomes" id="UP000288623">
    <property type="component" value="Unassembled WGS sequence"/>
</dbReference>
<evidence type="ECO:0000313" key="2">
    <source>
        <dbReference type="EMBL" id="RUS52998.1"/>
    </source>
</evidence>
<protein>
    <submittedName>
        <fullName evidence="2">Transcriptional regulator</fullName>
    </submittedName>
</protein>
<feature type="compositionally biased region" description="Basic and acidic residues" evidence="1">
    <location>
        <begin position="118"/>
        <end position="131"/>
    </location>
</feature>
<dbReference type="RefSeq" id="WP_126991543.1">
    <property type="nucleotide sequence ID" value="NZ_JTFC01000041.1"/>
</dbReference>
<accession>A0A433RQF2</accession>
<keyword evidence="3" id="KW-1185">Reference proteome</keyword>
<proteinExistence type="predicted"/>
<evidence type="ECO:0000313" key="3">
    <source>
        <dbReference type="Proteomes" id="UP000288623"/>
    </source>
</evidence>
<dbReference type="EMBL" id="JTFC01000041">
    <property type="protein sequence ID" value="RUS52998.1"/>
    <property type="molecule type" value="Genomic_DNA"/>
</dbReference>
<feature type="compositionally biased region" description="Basic residues" evidence="1">
    <location>
        <begin position="108"/>
        <end position="117"/>
    </location>
</feature>
<gene>
    <name evidence="2" type="ORF">QI30_15680</name>
</gene>
<organism evidence="2 3">
    <name type="scientific">Candidatus Kurthia intestinigallinarum</name>
    <dbReference type="NCBI Taxonomy" id="1562256"/>
    <lineage>
        <taxon>Bacteria</taxon>
        <taxon>Bacillati</taxon>
        <taxon>Bacillota</taxon>
        <taxon>Bacilli</taxon>
        <taxon>Bacillales</taxon>
        <taxon>Caryophanaceae</taxon>
        <taxon>Kurthia</taxon>
    </lineage>
</organism>
<feature type="region of interest" description="Disordered" evidence="1">
    <location>
        <begin position="104"/>
        <end position="142"/>
    </location>
</feature>
<dbReference type="OrthoDB" id="2455104at2"/>
<sequence length="604" mass="71006">MDYSAMLDNVYLTKDLQPLAICEAVQPLYIDEFEHVAEWTTDVMMMQQEDDYKPSKSFQKLLNFVQLIMLDNRAFRKIDLREKLADDTQRHLLDQVMRPVLEEGIKPKPVKKKKTTPPKKEPKVKKQELDNVKQPSPSKPFDDFIIVEHKPEEQLSLDMPDIGTEQIVSAIKDQEYLITNSSHSYQALRDLVTKKDFEENEDGDLQKEIVVDGVKQGTAEIRTDEEIQRLPADTLEKQRIWFSLLESTNSALDELSADLFDLIAFSWMKQPKNDYGYIHFDSDQALRLKFEDPYEKSFRVREKERFDIMQRVATLASVWIAMDNDDFIVINPETEDIDRQNYEFADFHPLFQIGSIEMAYDKKTKKAKGIYSVTIKPSPLIDRLLIHNDQAFAYLDYKVFQYNYYKHRQHKRLVRFLNSEWKNQRNSEASTFRVGHLIEIMDFGKNSVHGARLRERVERVLDDLLNDEVIKSWKYTEPFEEVETAKRLWYLHVWEKLDISITPPDQLVVENKRIAELKLASKVIDVPHEPVEEVEELSLMEKVAFIIEERSITIKVAAAEANVSYSTLHRYLKNPPKKISIKNRKPLEAYCEKWFSLVQMNHNS</sequence>
<reference evidence="2 3" key="1">
    <citation type="submission" date="2014-11" db="EMBL/GenBank/DDBJ databases">
        <title>Genome sequence and analysis of novel Kurthia sp.</title>
        <authorList>
            <person name="Lawson J.N."/>
            <person name="Gonzalez J.E."/>
            <person name="Rinauldi L."/>
            <person name="Xuan Z."/>
            <person name="Firman A."/>
            <person name="Shaddox L."/>
            <person name="Trudeau A."/>
            <person name="Shah S."/>
            <person name="Reiman D."/>
        </authorList>
    </citation>
    <scope>NUCLEOTIDE SEQUENCE [LARGE SCALE GENOMIC DNA]</scope>
    <source>
        <strain evidence="2 3">3B1D</strain>
    </source>
</reference>
<name>A0A433RQF2_9BACL</name>
<evidence type="ECO:0000256" key="1">
    <source>
        <dbReference type="SAM" id="MobiDB-lite"/>
    </source>
</evidence>
<dbReference type="AlphaFoldDB" id="A0A433RQF2"/>
<comment type="caution">
    <text evidence="2">The sequence shown here is derived from an EMBL/GenBank/DDBJ whole genome shotgun (WGS) entry which is preliminary data.</text>
</comment>